<feature type="compositionally biased region" description="Polar residues" evidence="1">
    <location>
        <begin position="449"/>
        <end position="483"/>
    </location>
</feature>
<feature type="domain" description="SEA" evidence="3">
    <location>
        <begin position="6685"/>
        <end position="6806"/>
    </location>
</feature>
<feature type="region of interest" description="Disordered" evidence="1">
    <location>
        <begin position="2213"/>
        <end position="2271"/>
    </location>
</feature>
<feature type="compositionally biased region" description="Low complexity" evidence="1">
    <location>
        <begin position="5162"/>
        <end position="5176"/>
    </location>
</feature>
<feature type="region of interest" description="Disordered" evidence="1">
    <location>
        <begin position="1331"/>
        <end position="1381"/>
    </location>
</feature>
<accession>A0ABM4XJL8</accession>
<evidence type="ECO:0000313" key="4">
    <source>
        <dbReference type="Proteomes" id="UP001652641"/>
    </source>
</evidence>
<feature type="transmembrane region" description="Helical" evidence="2">
    <location>
        <begin position="7222"/>
        <end position="7248"/>
    </location>
</feature>
<feature type="region of interest" description="Disordered" evidence="1">
    <location>
        <begin position="996"/>
        <end position="1116"/>
    </location>
</feature>
<feature type="compositionally biased region" description="Low complexity" evidence="1">
    <location>
        <begin position="3077"/>
        <end position="3088"/>
    </location>
</feature>
<feature type="region of interest" description="Disordered" evidence="1">
    <location>
        <begin position="605"/>
        <end position="629"/>
    </location>
</feature>
<feature type="domain" description="SEA" evidence="3">
    <location>
        <begin position="5331"/>
        <end position="5452"/>
    </location>
</feature>
<dbReference type="InterPro" id="IPR036364">
    <property type="entry name" value="SEA_dom_sf"/>
</dbReference>
<dbReference type="GeneID" id="112909705"/>
<feature type="domain" description="SEA" evidence="3">
    <location>
        <begin position="6130"/>
        <end position="6250"/>
    </location>
</feature>
<feature type="compositionally biased region" description="Low complexity" evidence="1">
    <location>
        <begin position="3830"/>
        <end position="3851"/>
    </location>
</feature>
<feature type="compositionally biased region" description="Polar residues" evidence="1">
    <location>
        <begin position="3454"/>
        <end position="3479"/>
    </location>
</feature>
<feature type="domain" description="SEA" evidence="3">
    <location>
        <begin position="5643"/>
        <end position="5764"/>
    </location>
</feature>
<evidence type="ECO:0000313" key="5">
    <source>
        <dbReference type="RefSeq" id="XP_072578242.1"/>
    </source>
</evidence>
<feature type="domain" description="SEA" evidence="3">
    <location>
        <begin position="6841"/>
        <end position="6961"/>
    </location>
</feature>
<feature type="compositionally biased region" description="Polar residues" evidence="1">
    <location>
        <begin position="1021"/>
        <end position="1059"/>
    </location>
</feature>
<feature type="region of interest" description="Disordered" evidence="1">
    <location>
        <begin position="5144"/>
        <end position="5176"/>
    </location>
</feature>
<feature type="region of interest" description="Disordered" evidence="1">
    <location>
        <begin position="1832"/>
        <end position="1853"/>
    </location>
</feature>
<feature type="region of interest" description="Disordered" evidence="1">
    <location>
        <begin position="3076"/>
        <end position="3181"/>
    </location>
</feature>
<feature type="region of interest" description="Disordered" evidence="1">
    <location>
        <begin position="4716"/>
        <end position="4846"/>
    </location>
</feature>
<feature type="region of interest" description="Disordered" evidence="1">
    <location>
        <begin position="857"/>
        <end position="878"/>
    </location>
</feature>
<dbReference type="InterPro" id="IPR000082">
    <property type="entry name" value="SEA_dom"/>
</dbReference>
<sequence length="7279" mass="761438">MTSGVTPAYVESSSRVTFSWKLDNVSKEAEQNSTQVSATISESTSQKTGITMRKNAVTSEVPTETTKEDSSERMLTNGPALTTISPNIPKEMNTRLSTSPSMATITMASKTNIPGPSSEGTQTTDASFIVSRTESHMAETQGSGQTDMTISMDTGSERVPQTSPSYEHHTTSPSSLVPSHAMRLTSLTSPTSQTGGLSAPVPATLPGTYDPLMTTGSWTTRMAPATSSPSDWISTSEGIQATWETSTATADVQDSINTKVTSVGTITSTQESHSSAPPGSENHKETTPIITSYLNEDSMVSTPLPGLPDTTKLETQSKSPLSLEPTGTSTVQHTIMARENTIVPLGLSPASPTMASLTDVISSSGMSVSGPTQSTMSPDIPTSINSRLSTFPDMTVSAGMTVATKTVLSGVSSQGTGTTDVSATASWATSHMVGTEGSTQSHMTISMDTESQGVPQTSPSSDVDIRSPSSLEPSHAVSLTSLASPTSQTSDRSSSVPATSLGVSDLLKTTSEWTTSMAPVTSSPSDWISTSEGIQATWETSTATADIKDSSNTGVTSVETITSSQGSQSSAPPGSETTKGTTPIVISSLNQSSTVSTPLPGLSEATELETQSKSSLSLEPTDTSTMPHNSMARENITVPSGQPTASPTMASMTDVISSSGTSVPGPAQSAMSPDIPKSINTRLSTFPVTTVSADIAMATKTVLSGVSSQGTGTTDVSATASWATSHMVGTEGSTQSHMTISMDTESQGVPQTSPSSDVDIRSPSSLEPSHAMRLTSLASRTSRTSDRSSPVPATSLGVSDLLKTTSEWTTSMAPVTSSPSDWISTSEGIQATWEASTATVDIQHSDHTAVATVGNITSTQESQSSALPGSETPKSTTPIVTSSFSQDLMISTPLPGLSETREFETPSKSSLSPEPRVTSTVGHTRMATGNTIVPHEQSTASPTVASMTHVISSSQVSNSGPAQSTTSQDVSMSVNTMVSTSPVLTVSADNARTVFPGASSQDARTTSASALASQAESQTTMTEGSTQSHMTISMDTESERGPQTSPSSDVDIRSPSSLEPSHAMSLTSLTSPTSQTGGLSAPVPATLPGTYDPLMTTGSWTTRMAPATSSPSDWISTSEGIQATWETSTATADVQDSINTKVTSVGTITSTQESHSSAPPGSENHKETTPIITSYLNEDSMVSTPLPGLPDTTKLETQSKSPLSLEPTGTSTVQHTIMARENTIVPLGLSPASPTMASLTDVISSSGMSVSGPTQSTMSPDIPTSINSRLSTFPDMTVSAGMTVATKTVLSGVSSQGTGTTDVSATASWATSHMVGTEGSTQSHMTISMDTESQGVPQTSPSSDVDIRSPSSLEPSHAVSLTSLASPTSQTSDRSSSVPATSLGVSDLLKTTSEWTTSMAPVTSSPSDWISTSEGIQATWETSTATADIKDSSNTGVTSVETITSSQGSQSSAPPGSETTKGTTPIVISSLNQSSTVSTPLPGLSEATELETQSKSSLSLEPTDTSTMPHNSMARENITVPSGQPTASPTMASMTDVISSSGTSVPGPAQSAMSPDIPKSINTRLSTFPVTTVSADIAMATKTVLSGVSSQGTGTTDVSATASWATSHMVGTEGSTQSHMTISMDTESQGVPQTSPSSDVDIRSPSSLEPSHAMRLTSLASRTSRTSDRSSPVPATSLGVSDLLKTTSEWTTSMAPVTSSPSDWISTSEGIQATWEASTATVDIQHSDHTAVATVGNITSTQESQSSALPGSETPKSTTPIVTSSFSQDLMISTPLPGLSETREFETPSKSSLSPEPRVTSTVGHTRMATGNTIVPHEQSTASPTVASMTHVISSSQVSDSGPAQSTTSQDVSMSVNTMVSTSPVLTVSADNARTVFPGASSQDARTTSASALASQAESQTTMTEGSTQSHMTISMDTESERGPQTSPSSDVDIRSPSSLEPSHAMSLTSLTSPTSQTGGLSAPVPATLPGTYDPLMTTGSWTTRMAPVTSSPSDWISTSEGIQATWETSTATADVQDSINTKVTSVGTITSTQESHSSAPPGSENHKETTPIITSYLNEDSMVSTPLPGLPDTTKLETQSKSPLSLEPTGTSTVQHASMARENTIVPLRLSPASPTMASLTDVISSSGMSVSGPTQSTMSPDIPTSINSRLSTFPDMTVSAGMTVATKTVLSGVSSQGTGTTDVSATASWATSHMVGTEGSTQSHMTISMDTESQGVPQTSPSSDIDIRSPSSVEPSHAMSLTSLTSPTSLTSDRSSSVPATSPGTYDPLMTTGSWTTSMAPVTSSPSYWFSTSEGILATTEAPTATGESQPSNNTALTSIGTIASAEESHSSAPPGSETPKGTTTIVTPPLSQDSTVSTPLTGLSDTTELEKQSKSSLSPEPKDTSTLWYTRMTMENTTVPSELSTATPTVASTTDVFSMNRMSLPGPAQSATSPDISKSVNTMVSTFPVLTVSADNATVTNTVLPGASSQGTHSLAVSAMASWAESHKVGTQDSSQSHMTINMDTGSEWAPQRSPSELNRSPSSLVPSHSMSLTSPATHTSQTSGFSTPVPDTSPGAPDLLTTTDRWTTSLATVTSSPSDLISTSNRIQSTWESSTATAEIQGSDNTVVTSVGTIISTQESHSTTPIGSETPNVTTPIITSFLSEDSTASTPLAGLSETTELATQLMSSLSLEPGDTSTRQHTSMVREHITDHTEISTASPTVASMTDVISSSKISVPGPTQSTMSPDIPTSINTRLSSLPVMKVSAGITMAAKTVLPGASSQGTRSTDASATSSSAMSHTVGTKDSTQSHMTISKDAESEGVPQTSPSSEHDVRSPSSLEPSHVKSLTSLPSFISHTSGRSSPVPATSLGVSDLLQTTSRRTTDLPPVTSSPSYLISTSEGIQATWEASTATVDIQPSPNTALSSMGIITSSQESSSSAPPSSETPKGTTPIITSFLSQDLMISTSLAGISETTELEKQSKSSLSLELGDTSTLRHTSMATEYMTVSHELSTASPTIASMTDVISSSRIPVPGPAQFTMSPDISTSISTMDSTFPVLTVSADNAMTTETVLPEASSQGTQSTDASVTISLAESQTAGTQSSAQSHRTISMDTGSEGVPQTSPSSEHHTRSPSSLLPSHAMSLTPLASSTSQTLGLSAPVPATSPGARGPLTTTGGWTTSLAPLASSPSIGSSASEGIQATWEASTATADIQPSDNTMVTSVGTITSAQESHSSAPIGSGTPKGTTPIITSSPSEDSMVSTPLPNLSEPTELETQTVSSLSPEPGDTSTMQHSSMATENMTVPFELSTASPTVASTSEVNSSSRMPVPGSAHSTISPDVSTSTDTLVSTFPVLTVSTKTAMTTKSILPGASSQGTRPTDASAMVSLSEIHTAGTQGSAQSDMTISMDTASEGVPPTSPSSEHHTRSPSSLVPSHGMSLTSLASPTSQTSGFSTPVLDTSSGAPDPLKTTDGRTTTLAAVRSSPSYLISTSEGTQPTWEASTATEDIQHSDNPVATKVGTITSPQESHFSASPDSEAPKATPPIVTSFLIQDSMISTPLPGISETTELETQSKSSLSLEPGDTSTLRYTSMGMEKVTIPSEVSITIPTEDSRTDVTSSSRLSVPGPAQSTMSPDIPTSINTRLSTSPNMALITLATKALYHVASSQGTQSTDTSATVSLTESHTAETQSSAQSDMTISMYTGSQGVPQTSPSSEHHIRSPSSLVPSHTMSLTSLAFPTSQTLGLSTPVPATSPGAPNLLTTTGGWTTSLAPLVSAPSDWSSTSEGIQATWEASTATADIQPSDNTAVTSVGAITSAQESHSSAPLGSETPKGRTPIITSSLSQDSTVSTPLLGLSETTELETQSKSSLSPEPGDSSTMQHSSTAMETTTVPFELSTASPTVASMTEVISSNRMSVPGSAQSTMSPDVSSSIDTRLSTFPVPTVSADTAMATKTVPPGASSQGTQTTGASAMVFLSESHTAGTQGSVQSDMTISMDTASEGLPQTSPSSEQDMKSPSSLVPSHAMSLTSLASPISQTSAFSAPVFATSPGVPEPLMTTGGWTTSLAPVTSSPSDWSRTPQGIPATTEPSTATVEILRSDNTAVTSVGTNPSTQESHSSAPPGSETPKGTTPVVTSSLSEKFMGSTQLPGLSEATESKSPLSMEPWETSTSRPTYQAIEKTTLPSDVFTSNAVESFKTATVTSGVSGASPAAFSASPFLRTEPGPGDAMSTIAESLPSSASIPFPSLTFTTAYSSISPAPQGITSSLVTQRTVGTNIGTEKSTAEQPLAVVSTLETWTEPVRTSLSSNVDTRITEQIHLEAVTSPSQLPLNSTQLTRTDGIVERITKIPNEAVHGGATGPDHVHVSPTSSASPRGLPTEWTERAEITALKPTSTATLTTTVSTPTSGMLTLLGTSGKTASTSTRRTIITAPDVSPDVLEMTASLATRPEAEISTEVPRTTSSVFNRGSETTPLLVLSSEAKNSSPVPTMTVFFGEPETTTSWVTHPAETSSTVSRETLNASHSESYSIPPTSSGEDVSSAVPTLTVFPGVSEIVTSLVTSPGAETSMAISTDSQDESETTASWVTHPGVQSSSAIPTSHVFPGEPGLVTSLDTSSGVEISPADHTLTISPGEPDTIVSLVTHTGAQTGSAIPTPAVSPGTETISTITTLTVSPGEPNTTASRPHSKENSTSVSRITPNFSQSELDTVLSMATTPGAEASSTTPAITVSPGIPAMVTSQATSSRTDASTTSLTLTESLHESDTTVSLATHPAMSSPMVPRTTTPNASHSESESAPSTATSLETEASSAVPTTSVSPGVPDIVTSQATSSGTDASMVISPRTLSSGEPTNTVPWVNHSGSQTSSVPTLTVSPGVSGVATSLVTSSGAETSTTFLTLTDSSHDSDTTALQVTHSTKTSTLVSTITPNFSYSESDTSLSTATTPGVEVSSLPAKTISPSVPGLVTLLVTSSEADTNTTFSSLTNSLHELETTASWVTHPEKEASSAVPALPSSPGEPDTAVSLVNHPTETSPTVPRTTPNISHSEPYTTHLMATSHAAEASSIAPAPTVSPGVTDMVTSWFPSSKTDANMTIPSVTLSPGEPATTTLSVTQSSAKTSTTAFPHLPETIASLSIQPELEISAALPTQTVSFSSAETTSFATSVTKTSRVDLGPTVPPGVSAETASLSTGPGTDISTTSSTSTLSPTFLAATGLLATSPASDAGTGISMLTAGVLGLVSTPETTGEPYTLTSWGTEPSPPVTSVGLPELSKTVTLRASETPTPPKTSHREGLSATTVLKTTILETTNLATTGSGPTMAETTTTFSTMAGSSFVAETSPEMSTLASLSVTSETTAVPFLTPFTINFTITNLYYTEDLENSGSEIFNATEKDLQSLLRVLFENSSVGSLYAGCRLTLHRAEEDGKSTRMDAVCTYRPDPTGFRLDRKRLYWELSQQTHGVTRLGSYTLDRDSLCVNGYNHQYRIPTTSTLLTSTFSPGLPTSLPPTPSSTGVGPALVPFTLNFTITNLLCTPDMKHPGSMKFNSTERALNLLLGPLFRNTSVGPLYSGCRLTLLRTEKDGAATGVDAICTYHPDPTGPGLNREELYQQLSQLTHGVTMLGTYTLDKDSLYVNGYNHRYQTPTTSTPVTSTFTPQSSTTLSSILNSTGISLSLVPFTLNFTITSLRYTEDMGPPGSELFSTTERTLNRLLKPLFQNSSIGPLYNGCRLTLLRPEKKGTATGVDAVCTYHPDPMGPKLDREKLYWELSHQTHGVTQLGSFTLDKNSLYVNGYTHQISAPTSSATVTSVLFPRTSAVPTHFSSYTAAVPFPVPFTLNFTITNLRYEEGMQRPGSWKFNSTERILQGLLNPLFKNSSLSFLYSGCRLASLRPEKDGTATRVDAICMYRPDPEGPGLDREQLYWELSRLTHGIAMLGHYTLDRNSLCVNGFTHQSSAPITNTPGTSTVDLGTSGTPSSVPSPSPTIGIAPTISSATSATPTSISTATGPTLVLFTLNFTITNLSHKEDMSHPGSWGFNATQRELQGLLGPLFKNTSLGPLYSGCRLTLLRPEKDGAATGVDAICTYHPDPMGSGLDRERLYQELSQLTRGVTRLGIYTLDPHSLYINGYTRKTQATTPSTSMVATVSAGMPASFSSPTAAGHAPAPFTLNFTIINLPYTKDMRPGSAKFNSTKSVLQGLLKPLFANSSIGSLYTGCRVTALRPEKGGSATGVDAVCTYQPDPSGLQLDRERLYWELSHQTRGVTQLGSYFLDRDSLYVNGYTRPPLTSSPSVPVTSTPSETSAAPISSSPTVSGPDLVPFTLNFTITNLHYTEDMQLIGSAKFNKIEKILQNLLRPLFKNTTVGSFYSGCRLTSLRPEKAGAATHVNAICFRRLEPAGPGLDREQLYWELSRLTHGVTWLGHYSLEQDSLCVNGYTQQTPVTAPSATGQPLVPFTLNFTVTNLPYTEDMQPPGSLKFNSTEKSLQRQLGPLFKNTSLGPLYSGCRLTLLRPEKDGAATGVDAICTHRPDPMGSGLDRERLYQELSQLTRGVTRLGIYTLDPDSLYINGYTRKTQATTPSTTGPTLVSFTLNFTITNLHYTEDMGHSTSSKFNSTERILQHRLRLLFSKTSIGPLYAGCRLASLRLKKGGAATGVDMICTVHSDPKGPKLDREQLYWELSRETHGITRLGSFTLDRDSLYVNGYTYGAIAPTTTTGEVSEEPFTLNFTIDNLRYSADMGLPGSLKFNITDTLMQHLLGPLFQRSSLGARYAGCKVTSLRSVKNGAKTRVDILCTYRQHPSSPGLPAKQVFHELSQQTRGITRLGPYSLDKDSLYLNGYNERGPDEPPTTPEVTTTSLPRSSSPAQPEATTATGHSLKTLTLNFTVSNLPYSMDMSNGSAMFNSTKRTLQHLLGSLIQRSSLGPFYSGFRLISLRPDKDGAATRVDAICNYRHDSMGHGLDRERLYWELNQLTHGVTQMGPYTLVRDSLFVNGYAPQNLSTQSEYQLNFRIINWNLSNPDPASLEYTSLQRDIQDKVTKLYRDSQLQDMFRSCLVTNLTLDSMLVTIKALFSSNVDPSVVEQVFLNKTLNVSSHWLGTTYQLADLHVTEVEPSAHLLTDKPTSSPITEHFQLNFTVTNLLYSEDIAQPGTTTHQRNKRSIENALNQVFRNSSIKSYFSSCQVLAFRSVPHSNHTGVDSVCNFSPLARRLDRVAIYLEFLRLTKNGTQLQNFTLDRNSVLVDGYSPNKNDVLAENSDLPFWAIILICLAGLLVLITCLICCFLVTVCRRKKEGEYEVQQDSLGYYLPHLDLRKLQ</sequence>
<feature type="compositionally biased region" description="Low complexity" evidence="1">
    <location>
        <begin position="1065"/>
        <end position="1080"/>
    </location>
</feature>
<feature type="compositionally biased region" description="Polar residues" evidence="1">
    <location>
        <begin position="951"/>
        <end position="969"/>
    </location>
</feature>
<feature type="region of interest" description="Disordered" evidence="1">
    <location>
        <begin position="449"/>
        <end position="499"/>
    </location>
</feature>
<feature type="compositionally biased region" description="Polar residues" evidence="1">
    <location>
        <begin position="3818"/>
        <end position="3829"/>
    </location>
</feature>
<dbReference type="InterPro" id="IPR028850">
    <property type="entry name" value="MUC16"/>
</dbReference>
<feature type="compositionally biased region" description="Polar residues" evidence="1">
    <location>
        <begin position="1903"/>
        <end position="1941"/>
    </location>
</feature>
<feature type="compositionally biased region" description="Low complexity" evidence="1">
    <location>
        <begin position="1947"/>
        <end position="1962"/>
    </location>
</feature>
<feature type="compositionally biased region" description="Low complexity" evidence="1">
    <location>
        <begin position="1887"/>
        <end position="1902"/>
    </location>
</feature>
<evidence type="ECO:0000259" key="3">
    <source>
        <dbReference type="PROSITE" id="PS50024"/>
    </source>
</evidence>
<feature type="compositionally biased region" description="Polar residues" evidence="1">
    <location>
        <begin position="3409"/>
        <end position="3444"/>
    </location>
</feature>
<feature type="compositionally biased region" description="Low complexity" evidence="1">
    <location>
        <begin position="3163"/>
        <end position="3181"/>
    </location>
</feature>
<feature type="region of interest" description="Disordered" evidence="1">
    <location>
        <begin position="1739"/>
        <end position="1760"/>
    </location>
</feature>
<feature type="compositionally biased region" description="Polar residues" evidence="1">
    <location>
        <begin position="31"/>
        <end position="49"/>
    </location>
</feature>
<feature type="region of interest" description="Disordered" evidence="1">
    <location>
        <begin position="2760"/>
        <end position="2828"/>
    </location>
</feature>
<feature type="domain" description="SEA" evidence="3">
    <location>
        <begin position="6283"/>
        <end position="6404"/>
    </location>
</feature>
<feature type="region of interest" description="Disordered" evidence="1">
    <location>
        <begin position="2327"/>
        <end position="2389"/>
    </location>
</feature>
<feature type="compositionally biased region" description="Polar residues" evidence="1">
    <location>
        <begin position="1421"/>
        <end position="1444"/>
    </location>
</feature>
<feature type="region of interest" description="Disordered" evidence="1">
    <location>
        <begin position="1147"/>
        <end position="1167"/>
    </location>
</feature>
<feature type="domain" description="SEA" evidence="3">
    <location>
        <begin position="6551"/>
        <end position="6672"/>
    </location>
</feature>
<feature type="compositionally biased region" description="Polar residues" evidence="1">
    <location>
        <begin position="744"/>
        <end position="767"/>
    </location>
</feature>
<feature type="compositionally biased region" description="Polar residues" evidence="1">
    <location>
        <begin position="1519"/>
        <end position="1544"/>
    </location>
</feature>
<feature type="region of interest" description="Disordered" evidence="1">
    <location>
        <begin position="3301"/>
        <end position="3326"/>
    </location>
</feature>
<feature type="compositionally biased region" description="Polar residues" evidence="1">
    <location>
        <begin position="2784"/>
        <end position="2796"/>
    </location>
</feature>
<feature type="compositionally biased region" description="Low complexity" evidence="1">
    <location>
        <begin position="2914"/>
        <end position="2929"/>
    </location>
</feature>
<organism evidence="4 5">
    <name type="scientific">Vulpes vulpes</name>
    <name type="common">Red fox</name>
    <dbReference type="NCBI Taxonomy" id="9627"/>
    <lineage>
        <taxon>Eukaryota</taxon>
        <taxon>Metazoa</taxon>
        <taxon>Chordata</taxon>
        <taxon>Craniata</taxon>
        <taxon>Vertebrata</taxon>
        <taxon>Euteleostomi</taxon>
        <taxon>Mammalia</taxon>
        <taxon>Eutheria</taxon>
        <taxon>Laurasiatheria</taxon>
        <taxon>Carnivora</taxon>
        <taxon>Caniformia</taxon>
        <taxon>Canidae</taxon>
        <taxon>Vulpes</taxon>
    </lineage>
</organism>
<dbReference type="Proteomes" id="UP001652641">
    <property type="component" value="Chromosome 9"/>
</dbReference>
<feature type="compositionally biased region" description="Polar residues" evidence="1">
    <location>
        <begin position="2819"/>
        <end position="2828"/>
    </location>
</feature>
<feature type="compositionally biased region" description="Polar residues" evidence="1">
    <location>
        <begin position="1832"/>
        <end position="1851"/>
    </location>
</feature>
<feature type="region of interest" description="Disordered" evidence="1">
    <location>
        <begin position="27"/>
        <end position="93"/>
    </location>
</feature>
<dbReference type="Gene3D" id="3.30.70.960">
    <property type="entry name" value="SEA domain"/>
    <property type="match status" value="13"/>
</dbReference>
<dbReference type="PANTHER" id="PTHR14672">
    <property type="entry name" value="MUCIN-16"/>
    <property type="match status" value="1"/>
</dbReference>
<proteinExistence type="predicted"/>
<feature type="compositionally biased region" description="Low complexity" evidence="1">
    <location>
        <begin position="1445"/>
        <end position="1457"/>
    </location>
</feature>
<feature type="region of interest" description="Disordered" evidence="1">
    <location>
        <begin position="3797"/>
        <end position="3869"/>
    </location>
</feature>
<feature type="region of interest" description="Disordered" evidence="1">
    <location>
        <begin position="4976"/>
        <end position="4997"/>
    </location>
</feature>
<name>A0ABM4XJL8_VULVU</name>
<feature type="region of interest" description="Disordered" evidence="1">
    <location>
        <begin position="1181"/>
        <end position="1211"/>
    </location>
</feature>
<feature type="compositionally biased region" description="Low complexity" evidence="1">
    <location>
        <begin position="773"/>
        <end position="782"/>
    </location>
</feature>
<feature type="compositionally biased region" description="Low complexity" evidence="1">
    <location>
        <begin position="563"/>
        <end position="575"/>
    </location>
</feature>
<feature type="compositionally biased region" description="Polar residues" evidence="1">
    <location>
        <begin position="3089"/>
        <end position="3107"/>
    </location>
</feature>
<feature type="region of interest" description="Disordered" evidence="1">
    <location>
        <begin position="2030"/>
        <end position="2049"/>
    </location>
</feature>
<feature type="region of interest" description="Disordered" evidence="1">
    <location>
        <begin position="4084"/>
        <end position="4153"/>
    </location>
</feature>
<feature type="compositionally biased region" description="Low complexity" evidence="1">
    <location>
        <begin position="1366"/>
        <end position="1377"/>
    </location>
</feature>
<feature type="region of interest" description="Disordered" evidence="1">
    <location>
        <begin position="656"/>
        <end position="676"/>
    </location>
</feature>
<feature type="region of interest" description="Disordered" evidence="1">
    <location>
        <begin position="3209"/>
        <end position="3275"/>
    </location>
</feature>
<feature type="compositionally biased region" description="Polar residues" evidence="1">
    <location>
        <begin position="2030"/>
        <end position="2041"/>
    </location>
</feature>
<feature type="compositionally biased region" description="Low complexity" evidence="1">
    <location>
        <begin position="2768"/>
        <end position="2782"/>
    </location>
</feature>
<feature type="compositionally biased region" description="Polar residues" evidence="1">
    <location>
        <begin position="3856"/>
        <end position="3869"/>
    </location>
</feature>
<reference evidence="5" key="1">
    <citation type="submission" date="2025-08" db="UniProtKB">
        <authorList>
            <consortium name="RefSeq"/>
        </authorList>
    </citation>
    <scope>IDENTIFICATION</scope>
    <source>
        <tissue evidence="5">Cell line</tissue>
    </source>
</reference>
<feature type="compositionally biased region" description="Polar residues" evidence="1">
    <location>
        <begin position="1096"/>
        <end position="1116"/>
    </location>
</feature>
<feature type="compositionally biased region" description="Polar residues" evidence="1">
    <location>
        <begin position="3797"/>
        <end position="3806"/>
    </location>
</feature>
<feature type="compositionally biased region" description="Polar residues" evidence="1">
    <location>
        <begin position="1490"/>
        <end position="1510"/>
    </location>
</feature>
<feature type="domain" description="SEA" evidence="3">
    <location>
        <begin position="7091"/>
        <end position="7210"/>
    </location>
</feature>
<keyword evidence="4" id="KW-1185">Reference proteome</keyword>
<evidence type="ECO:0000256" key="2">
    <source>
        <dbReference type="SAM" id="Phobius"/>
    </source>
</evidence>
<feature type="compositionally biased region" description="Polar residues" evidence="1">
    <location>
        <begin position="539"/>
        <end position="562"/>
    </location>
</feature>
<feature type="compositionally biased region" description="Polar residues" evidence="1">
    <location>
        <begin position="4040"/>
        <end position="4060"/>
    </location>
</feature>
<feature type="compositionally biased region" description="Polar residues" evidence="1">
    <location>
        <begin position="1788"/>
        <end position="1803"/>
    </location>
</feature>
<gene>
    <name evidence="5" type="primary">MUC16</name>
</gene>
<feature type="compositionally biased region" description="Low complexity" evidence="1">
    <location>
        <begin position="1005"/>
        <end position="1020"/>
    </location>
</feature>
<feature type="region of interest" description="Disordered" evidence="1">
    <location>
        <begin position="3647"/>
        <end position="3708"/>
    </location>
</feature>
<feature type="region of interest" description="Disordered" evidence="1">
    <location>
        <begin position="951"/>
        <end position="971"/>
    </location>
</feature>
<dbReference type="PROSITE" id="PS50024">
    <property type="entry name" value="SEA"/>
    <property type="match status" value="13"/>
</dbReference>
<feature type="region of interest" description="Disordered" evidence="1">
    <location>
        <begin position="1626"/>
        <end position="1680"/>
    </location>
</feature>
<feature type="compositionally biased region" description="Polar residues" evidence="1">
    <location>
        <begin position="2539"/>
        <end position="2554"/>
    </location>
</feature>
<feature type="compositionally biased region" description="Polar residues" evidence="1">
    <location>
        <begin position="1147"/>
        <end position="1159"/>
    </location>
</feature>
<feature type="region of interest" description="Disordered" evidence="1">
    <location>
        <begin position="306"/>
        <end position="329"/>
    </location>
</feature>
<feature type="region of interest" description="Disordered" evidence="1">
    <location>
        <begin position="1878"/>
        <end position="1967"/>
    </location>
</feature>
<protein>
    <submittedName>
        <fullName evidence="5">Mucin-16</fullName>
    </submittedName>
</protein>
<feature type="compositionally biased region" description="Polar residues" evidence="1">
    <location>
        <begin position="2377"/>
        <end position="2389"/>
    </location>
</feature>
<keyword evidence="2" id="KW-0812">Transmembrane</keyword>
<dbReference type="SUPFAM" id="SSF82671">
    <property type="entry name" value="SEA domain"/>
    <property type="match status" value="13"/>
</dbReference>
<feature type="compositionally biased region" description="Polar residues" evidence="1">
    <location>
        <begin position="4084"/>
        <end position="4129"/>
    </location>
</feature>
<feature type="region of interest" description="Disordered" evidence="1">
    <location>
        <begin position="1487"/>
        <end position="1558"/>
    </location>
</feature>
<feature type="compositionally biased region" description="Polar residues" evidence="1">
    <location>
        <begin position="135"/>
        <end position="177"/>
    </location>
</feature>
<feature type="domain" description="SEA" evidence="3">
    <location>
        <begin position="5487"/>
        <end position="5608"/>
    </location>
</feature>
<keyword evidence="2" id="KW-1133">Transmembrane helix</keyword>
<feature type="region of interest" description="Disordered" evidence="1">
    <location>
        <begin position="4568"/>
        <end position="4613"/>
    </location>
</feature>
<feature type="compositionally biased region" description="Polar residues" evidence="1">
    <location>
        <begin position="2494"/>
        <end position="2508"/>
    </location>
</feature>
<feature type="compositionally biased region" description="Polar residues" evidence="1">
    <location>
        <begin position="3128"/>
        <end position="3138"/>
    </location>
</feature>
<feature type="compositionally biased region" description="Low complexity" evidence="1">
    <location>
        <begin position="2524"/>
        <end position="2538"/>
    </location>
</feature>
<feature type="compositionally biased region" description="Low complexity" evidence="1">
    <location>
        <begin position="2222"/>
        <end position="2234"/>
    </location>
</feature>
<feature type="region of interest" description="Disordered" evidence="1">
    <location>
        <begin position="1779"/>
        <end position="1803"/>
    </location>
</feature>
<feature type="compositionally biased region" description="Polar residues" evidence="1">
    <location>
        <begin position="4655"/>
        <end position="4681"/>
    </location>
</feature>
<feature type="region of interest" description="Disordered" evidence="1">
    <location>
        <begin position="2914"/>
        <end position="2934"/>
    </location>
</feature>
<feature type="region of interest" description="Disordered" evidence="1">
    <location>
        <begin position="4039"/>
        <end position="4071"/>
    </location>
</feature>
<feature type="compositionally biased region" description="Polar residues" evidence="1">
    <location>
        <begin position="1195"/>
        <end position="1211"/>
    </location>
</feature>
<feature type="compositionally biased region" description="Polar residues" evidence="1">
    <location>
        <begin position="608"/>
        <end position="628"/>
    </location>
</feature>
<feature type="region of interest" description="Disordered" evidence="1">
    <location>
        <begin position="897"/>
        <end position="921"/>
    </location>
</feature>
<feature type="compositionally biased region" description="Polar residues" evidence="1">
    <location>
        <begin position="4819"/>
        <end position="4846"/>
    </location>
</feature>
<keyword evidence="2" id="KW-0472">Membrane</keyword>
<feature type="region of interest" description="Disordered" evidence="1">
    <location>
        <begin position="2861"/>
        <end position="2880"/>
    </location>
</feature>
<feature type="compositionally biased region" description="Polar residues" evidence="1">
    <location>
        <begin position="1331"/>
        <end position="1365"/>
    </location>
</feature>
<feature type="region of interest" description="Disordered" evidence="1">
    <location>
        <begin position="3978"/>
        <end position="4003"/>
    </location>
</feature>
<feature type="compositionally biased region" description="Low complexity" evidence="1">
    <location>
        <begin position="4765"/>
        <end position="4787"/>
    </location>
</feature>
<feature type="compositionally biased region" description="Low complexity" evidence="1">
    <location>
        <begin position="4980"/>
        <end position="4989"/>
    </location>
</feature>
<feature type="domain" description="SEA" evidence="3">
    <location>
        <begin position="5799"/>
        <end position="5920"/>
    </location>
</feature>
<feature type="compositionally biased region" description="Polar residues" evidence="1">
    <location>
        <begin position="2342"/>
        <end position="2369"/>
    </location>
</feature>
<feature type="compositionally biased region" description="Low complexity" evidence="1">
    <location>
        <begin position="2242"/>
        <end position="2259"/>
    </location>
</feature>
<evidence type="ECO:0000256" key="1">
    <source>
        <dbReference type="SAM" id="MobiDB-lite"/>
    </source>
</evidence>
<feature type="compositionally biased region" description="Polar residues" evidence="1">
    <location>
        <begin position="3647"/>
        <end position="3694"/>
    </location>
</feature>
<feature type="region of interest" description="Disordered" evidence="1">
    <location>
        <begin position="4332"/>
        <end position="4356"/>
    </location>
</feature>
<feature type="region of interest" description="Disordered" evidence="1">
    <location>
        <begin position="744"/>
        <end position="798"/>
    </location>
</feature>
<dbReference type="RefSeq" id="XP_072578242.1">
    <property type="nucleotide sequence ID" value="XM_072722141.1"/>
</dbReference>
<feature type="domain" description="SEA" evidence="3">
    <location>
        <begin position="6966"/>
        <end position="7077"/>
    </location>
</feature>
<feature type="region of interest" description="Disordered" evidence="1">
    <location>
        <begin position="135"/>
        <end position="178"/>
    </location>
</feature>
<feature type="region of interest" description="Disordered" evidence="1">
    <location>
        <begin position="2493"/>
        <end position="2565"/>
    </location>
</feature>
<feature type="compositionally biased region" description="Low complexity" evidence="1">
    <location>
        <begin position="1655"/>
        <end position="1664"/>
    </location>
</feature>
<feature type="region of interest" description="Disordered" evidence="1">
    <location>
        <begin position="3390"/>
        <end position="3479"/>
    </location>
</feature>
<feature type="compositionally biased region" description="Polar residues" evidence="1">
    <location>
        <begin position="906"/>
        <end position="921"/>
    </location>
</feature>
<dbReference type="Pfam" id="PF01390">
    <property type="entry name" value="SEA"/>
    <property type="match status" value="13"/>
</dbReference>
<feature type="region of interest" description="Disordered" evidence="1">
    <location>
        <begin position="4484"/>
        <end position="4517"/>
    </location>
</feature>
<feature type="compositionally biased region" description="Low complexity" evidence="1">
    <location>
        <begin position="484"/>
        <end position="495"/>
    </location>
</feature>
<feature type="compositionally biased region" description="Low complexity" evidence="1">
    <location>
        <begin position="4716"/>
        <end position="4735"/>
    </location>
</feature>
<feature type="compositionally biased region" description="Polar residues" evidence="1">
    <location>
        <begin position="4801"/>
        <end position="4811"/>
    </location>
</feature>
<feature type="domain" description="SEA" evidence="3">
    <location>
        <begin position="6417"/>
        <end position="6538"/>
    </location>
</feature>
<feature type="compositionally biased region" description="Polar residues" evidence="1">
    <location>
        <begin position="2077"/>
        <end position="2097"/>
    </location>
</feature>
<feature type="region of interest" description="Disordered" evidence="1">
    <location>
        <begin position="4649"/>
        <end position="4681"/>
    </location>
</feature>
<feature type="compositionally biased region" description="Polar residues" evidence="1">
    <location>
        <begin position="1626"/>
        <end position="1649"/>
    </location>
</feature>
<feature type="compositionally biased region" description="Polar residues" evidence="1">
    <location>
        <begin position="313"/>
        <end position="329"/>
    </location>
</feature>
<dbReference type="PANTHER" id="PTHR14672:SF1">
    <property type="entry name" value="MUCIN-16"/>
    <property type="match status" value="1"/>
</dbReference>
<feature type="region of interest" description="Disordered" evidence="1">
    <location>
        <begin position="6801"/>
        <end position="6839"/>
    </location>
</feature>
<feature type="region of interest" description="Disordered" evidence="1">
    <location>
        <begin position="539"/>
        <end position="582"/>
    </location>
</feature>
<feature type="region of interest" description="Disordered" evidence="1">
    <location>
        <begin position="1421"/>
        <end position="1464"/>
    </location>
</feature>
<feature type="region of interest" description="Disordered" evidence="1">
    <location>
        <begin position="2068"/>
        <end position="2097"/>
    </location>
</feature>
<feature type="region of interest" description="Disordered" evidence="1">
    <location>
        <begin position="3591"/>
        <end position="3618"/>
    </location>
</feature>
<feature type="region of interest" description="Disordered" evidence="1">
    <location>
        <begin position="6253"/>
        <end position="6278"/>
    </location>
</feature>
<feature type="compositionally biased region" description="Polar residues" evidence="1">
    <location>
        <begin position="6825"/>
        <end position="6839"/>
    </location>
</feature>
<feature type="domain" description="SEA" evidence="3">
    <location>
        <begin position="5977"/>
        <end position="6098"/>
    </location>
</feature>